<dbReference type="NCBIfam" id="TIGR00121">
    <property type="entry name" value="birA_ligase"/>
    <property type="match status" value="1"/>
</dbReference>
<dbReference type="PANTHER" id="PTHR12835">
    <property type="entry name" value="BIOTIN PROTEIN LIGASE"/>
    <property type="match status" value="1"/>
</dbReference>
<dbReference type="GO" id="GO:0004077">
    <property type="term" value="F:biotin--[biotin carboxyl-carrier protein] ligase activity"/>
    <property type="evidence" value="ECO:0007669"/>
    <property type="project" value="UniProtKB-EC"/>
</dbReference>
<keyword evidence="1 6" id="KW-0436">Ligase</keyword>
<evidence type="ECO:0000256" key="4">
    <source>
        <dbReference type="ARBA" id="ARBA00047846"/>
    </source>
</evidence>
<dbReference type="EC" id="6.3.4.15" evidence="3"/>
<dbReference type="InterPro" id="IPR003142">
    <property type="entry name" value="BPL_C"/>
</dbReference>
<comment type="catalytic activity">
    <reaction evidence="4">
        <text>biotin + L-lysyl-[protein] + ATP = N(6)-biotinyl-L-lysyl-[protein] + AMP + diphosphate + H(+)</text>
        <dbReference type="Rhea" id="RHEA:11756"/>
        <dbReference type="Rhea" id="RHEA-COMP:9752"/>
        <dbReference type="Rhea" id="RHEA-COMP:10505"/>
        <dbReference type="ChEBI" id="CHEBI:15378"/>
        <dbReference type="ChEBI" id="CHEBI:29969"/>
        <dbReference type="ChEBI" id="CHEBI:30616"/>
        <dbReference type="ChEBI" id="CHEBI:33019"/>
        <dbReference type="ChEBI" id="CHEBI:57586"/>
        <dbReference type="ChEBI" id="CHEBI:83144"/>
        <dbReference type="ChEBI" id="CHEBI:456215"/>
        <dbReference type="EC" id="6.3.4.15"/>
    </reaction>
</comment>
<evidence type="ECO:0000256" key="3">
    <source>
        <dbReference type="ARBA" id="ARBA00024227"/>
    </source>
</evidence>
<dbReference type="PROSITE" id="PS51733">
    <property type="entry name" value="BPL_LPL_CATALYTIC"/>
    <property type="match status" value="1"/>
</dbReference>
<dbReference type="InterPro" id="IPR045864">
    <property type="entry name" value="aa-tRNA-synth_II/BPL/LPL"/>
</dbReference>
<dbReference type="OrthoDB" id="9807064at2"/>
<dbReference type="PANTHER" id="PTHR12835:SF5">
    <property type="entry name" value="BIOTIN--PROTEIN LIGASE"/>
    <property type="match status" value="1"/>
</dbReference>
<dbReference type="Proteomes" id="UP000282125">
    <property type="component" value="Unassembled WGS sequence"/>
</dbReference>
<evidence type="ECO:0000313" key="6">
    <source>
        <dbReference type="EMBL" id="RRH76406.1"/>
    </source>
</evidence>
<dbReference type="Gene3D" id="3.30.930.10">
    <property type="entry name" value="Bira Bifunctional Protein, Domain 2"/>
    <property type="match status" value="1"/>
</dbReference>
<evidence type="ECO:0000313" key="7">
    <source>
        <dbReference type="Proteomes" id="UP000282125"/>
    </source>
</evidence>
<accession>A0A3P3DRT9</accession>
<dbReference type="Pfam" id="PF03099">
    <property type="entry name" value="BPL_LplA_LipB"/>
    <property type="match status" value="1"/>
</dbReference>
<sequence length="255" mass="26477">MSAEAKAPETAATWPVGTGRVVLSEVDTTNAEAARRAAAGEGPQWILGLSQSSGRGRRGRPWASPAGNFYGTLLMKPTGGPAEAALRSFIAALALRDALVALTGSDAGIGLKWPNDVLVNGGKISGILLEGLPGGWLAVGIGVNLISAPDVTAVEEGATRPVSVLSETGQRFTPEALLDRIAPAFARYEALFRAYGFAPVREAWLAGAVRIGTEILARTARESHSGIFRSIDATGALILETTTGRIAIPAADIYF</sequence>
<dbReference type="GO" id="GO:0005737">
    <property type="term" value="C:cytoplasm"/>
    <property type="evidence" value="ECO:0007669"/>
    <property type="project" value="TreeGrafter"/>
</dbReference>
<keyword evidence="7" id="KW-1185">Reference proteome</keyword>
<gene>
    <name evidence="6" type="ORF">EG244_06525</name>
</gene>
<reference evidence="6 7" key="1">
    <citation type="submission" date="2018-11" db="EMBL/GenBank/DDBJ databases">
        <title>Gemmobacter sp. nov., YIM 102744-1 draft genome.</title>
        <authorList>
            <person name="Li G."/>
            <person name="Jiang Y."/>
        </authorList>
    </citation>
    <scope>NUCLEOTIDE SEQUENCE [LARGE SCALE GENOMIC DNA]</scope>
    <source>
        <strain evidence="6 7">YIM 102744-1</strain>
    </source>
</reference>
<organism evidence="6 7">
    <name type="scientific">Falsigemmobacter faecalis</name>
    <dbReference type="NCBI Taxonomy" id="2488730"/>
    <lineage>
        <taxon>Bacteria</taxon>
        <taxon>Pseudomonadati</taxon>
        <taxon>Pseudomonadota</taxon>
        <taxon>Alphaproteobacteria</taxon>
        <taxon>Rhodobacterales</taxon>
        <taxon>Paracoccaceae</taxon>
        <taxon>Falsigemmobacter</taxon>
    </lineage>
</organism>
<evidence type="ECO:0000256" key="2">
    <source>
        <dbReference type="ARBA" id="ARBA00023267"/>
    </source>
</evidence>
<dbReference type="InterPro" id="IPR004408">
    <property type="entry name" value="Biotin_CoA_COase_ligase"/>
</dbReference>
<dbReference type="EMBL" id="RRAZ01000007">
    <property type="protein sequence ID" value="RRH76406.1"/>
    <property type="molecule type" value="Genomic_DNA"/>
</dbReference>
<dbReference type="Pfam" id="PF02237">
    <property type="entry name" value="BPL_C"/>
    <property type="match status" value="1"/>
</dbReference>
<proteinExistence type="predicted"/>
<keyword evidence="2" id="KW-0092">Biotin</keyword>
<name>A0A3P3DRT9_9RHOB</name>
<evidence type="ECO:0000256" key="1">
    <source>
        <dbReference type="ARBA" id="ARBA00022598"/>
    </source>
</evidence>
<dbReference type="SUPFAM" id="SSF55681">
    <property type="entry name" value="Class II aaRS and biotin synthetases"/>
    <property type="match status" value="1"/>
</dbReference>
<protein>
    <recommendedName>
        <fullName evidence="3">biotin--[biotin carboxyl-carrier protein] ligase</fullName>
        <ecNumber evidence="3">6.3.4.15</ecNumber>
    </recommendedName>
</protein>
<comment type="caution">
    <text evidence="6">The sequence shown here is derived from an EMBL/GenBank/DDBJ whole genome shotgun (WGS) entry which is preliminary data.</text>
</comment>
<feature type="domain" description="BPL/LPL catalytic" evidence="5">
    <location>
        <begin position="5"/>
        <end position="193"/>
    </location>
</feature>
<dbReference type="InterPro" id="IPR004143">
    <property type="entry name" value="BPL_LPL_catalytic"/>
</dbReference>
<dbReference type="CDD" id="cd16442">
    <property type="entry name" value="BPL"/>
    <property type="match status" value="1"/>
</dbReference>
<dbReference type="AlphaFoldDB" id="A0A3P3DRT9"/>
<evidence type="ECO:0000259" key="5">
    <source>
        <dbReference type="PROSITE" id="PS51733"/>
    </source>
</evidence>